<dbReference type="GO" id="GO:0032259">
    <property type="term" value="P:methylation"/>
    <property type="evidence" value="ECO:0007669"/>
    <property type="project" value="UniProtKB-KW"/>
</dbReference>
<evidence type="ECO:0000256" key="1">
    <source>
        <dbReference type="ARBA" id="ARBA00022603"/>
    </source>
</evidence>
<dbReference type="NCBIfam" id="NF011529">
    <property type="entry name" value="PRK14968.1-3"/>
    <property type="match status" value="1"/>
</dbReference>
<reference evidence="5 6" key="1">
    <citation type="submission" date="2018-06" db="EMBL/GenBank/DDBJ databases">
        <title>Draft genome sequence of hyperthermophilic methanogen Methanothermobacter tenebrarum sp. MCM-B 1447.</title>
        <authorList>
            <person name="Pore S.D."/>
            <person name="Dagar S."/>
            <person name="Dhakephalkar P.K."/>
        </authorList>
    </citation>
    <scope>NUCLEOTIDE SEQUENCE [LARGE SCALE GENOMIC DNA]</scope>
    <source>
        <strain evidence="5 6">MCM B 1447</strain>
    </source>
</reference>
<evidence type="ECO:0000256" key="2">
    <source>
        <dbReference type="ARBA" id="ARBA00022679"/>
    </source>
</evidence>
<accession>A0A328PAB5</accession>
<dbReference type="InterPro" id="IPR004557">
    <property type="entry name" value="PrmC-related"/>
</dbReference>
<dbReference type="NCBIfam" id="TIGR00537">
    <property type="entry name" value="hemK_rel_arch"/>
    <property type="match status" value="1"/>
</dbReference>
<dbReference type="InterPro" id="IPR029063">
    <property type="entry name" value="SAM-dependent_MTases_sf"/>
</dbReference>
<comment type="caution">
    <text evidence="5">The sequence shown here is derived from an EMBL/GenBank/DDBJ whole genome shotgun (WGS) entry which is preliminary data.</text>
</comment>
<dbReference type="AlphaFoldDB" id="A0A328PAB5"/>
<evidence type="ECO:0000259" key="4">
    <source>
        <dbReference type="Pfam" id="PF05175"/>
    </source>
</evidence>
<dbReference type="Proteomes" id="UP000249782">
    <property type="component" value="Unassembled WGS sequence"/>
</dbReference>
<keyword evidence="2 5" id="KW-0808">Transferase</keyword>
<dbReference type="OrthoDB" id="27149at2157"/>
<dbReference type="RefSeq" id="WP_112093509.1">
    <property type="nucleotide sequence ID" value="NZ_QLOE01000002.1"/>
</dbReference>
<keyword evidence="3" id="KW-0949">S-adenosyl-L-methionine</keyword>
<dbReference type="GO" id="GO:0008276">
    <property type="term" value="F:protein methyltransferase activity"/>
    <property type="evidence" value="ECO:0007669"/>
    <property type="project" value="TreeGrafter"/>
</dbReference>
<dbReference type="CDD" id="cd02440">
    <property type="entry name" value="AdoMet_MTases"/>
    <property type="match status" value="1"/>
</dbReference>
<keyword evidence="1 5" id="KW-0489">Methyltransferase</keyword>
<dbReference type="Pfam" id="PF05175">
    <property type="entry name" value="MTS"/>
    <property type="match status" value="1"/>
</dbReference>
<sequence length="195" mass="21691">MIKYKNFKIQVCENVYAPAEDTFLLADNLKVKEGDEVLEIGTGTGLVAIVAAEKGNVTATDINPYAIECAVKNAKINNANIRILQGDLFEPVKGEKFDIILFNTPYLPSSNEDLTGEIIDKAWDGGEDGRTIIDRFLKNVKNHLKKGGRIQIVQSSLSNIEKTIEKLRNMGFHAEITASERFFYEEIVVITGELP</sequence>
<dbReference type="InterPro" id="IPR007848">
    <property type="entry name" value="Small_mtfrase_dom"/>
</dbReference>
<protein>
    <submittedName>
        <fullName evidence="5">Methyltransferase</fullName>
    </submittedName>
</protein>
<dbReference type="EMBL" id="QLOE01000002">
    <property type="protein sequence ID" value="RAO79678.1"/>
    <property type="molecule type" value="Genomic_DNA"/>
</dbReference>
<keyword evidence="6" id="KW-1185">Reference proteome</keyword>
<dbReference type="Gene3D" id="3.40.50.150">
    <property type="entry name" value="Vaccinia Virus protein VP39"/>
    <property type="match status" value="1"/>
</dbReference>
<proteinExistence type="predicted"/>
<gene>
    <name evidence="5" type="ORF">DPC56_02650</name>
</gene>
<dbReference type="GO" id="GO:0035657">
    <property type="term" value="C:eRF1 methyltransferase complex"/>
    <property type="evidence" value="ECO:0007669"/>
    <property type="project" value="TreeGrafter"/>
</dbReference>
<name>A0A328PAB5_9EURY</name>
<dbReference type="SUPFAM" id="SSF53335">
    <property type="entry name" value="S-adenosyl-L-methionine-dependent methyltransferases"/>
    <property type="match status" value="1"/>
</dbReference>
<evidence type="ECO:0000313" key="6">
    <source>
        <dbReference type="Proteomes" id="UP000249782"/>
    </source>
</evidence>
<dbReference type="PANTHER" id="PTHR45875:SF1">
    <property type="entry name" value="METHYLTRANSFERASE N6AMT1"/>
    <property type="match status" value="1"/>
</dbReference>
<dbReference type="PANTHER" id="PTHR45875">
    <property type="entry name" value="METHYLTRANSFERASE N6AMT1"/>
    <property type="match status" value="1"/>
</dbReference>
<organism evidence="5 6">
    <name type="scientific">Methanothermobacter tenebrarum</name>
    <dbReference type="NCBI Taxonomy" id="680118"/>
    <lineage>
        <taxon>Archaea</taxon>
        <taxon>Methanobacteriati</taxon>
        <taxon>Methanobacteriota</taxon>
        <taxon>Methanomada group</taxon>
        <taxon>Methanobacteria</taxon>
        <taxon>Methanobacteriales</taxon>
        <taxon>Methanobacteriaceae</taxon>
        <taxon>Methanothermobacter</taxon>
    </lineage>
</organism>
<evidence type="ECO:0000313" key="5">
    <source>
        <dbReference type="EMBL" id="RAO79678.1"/>
    </source>
</evidence>
<dbReference type="GO" id="GO:0008757">
    <property type="term" value="F:S-adenosylmethionine-dependent methyltransferase activity"/>
    <property type="evidence" value="ECO:0007669"/>
    <property type="project" value="TreeGrafter"/>
</dbReference>
<dbReference type="InterPro" id="IPR052190">
    <property type="entry name" value="Euk-Arch_PrmC-MTase"/>
</dbReference>
<evidence type="ECO:0000256" key="3">
    <source>
        <dbReference type="ARBA" id="ARBA00022691"/>
    </source>
</evidence>
<feature type="domain" description="Methyltransferase small" evidence="4">
    <location>
        <begin position="22"/>
        <end position="167"/>
    </location>
</feature>